<dbReference type="PRINTS" id="PR00344">
    <property type="entry name" value="BCTRLSENSOR"/>
</dbReference>
<protein>
    <recommendedName>
        <fullName evidence="4">histidine kinase</fullName>
        <ecNumber evidence="4">2.7.13.3</ecNumber>
    </recommendedName>
</protein>
<dbReference type="SMART" id="SM00388">
    <property type="entry name" value="HisKA"/>
    <property type="match status" value="1"/>
</dbReference>
<keyword evidence="8" id="KW-0547">Nucleotide-binding</keyword>
<reference evidence="17" key="1">
    <citation type="journal article" date="2019" name="Int. J. Syst. Evol. Microbiol.">
        <title>The Global Catalogue of Microorganisms (GCM) 10K type strain sequencing project: providing services to taxonomists for standard genome sequencing and annotation.</title>
        <authorList>
            <consortium name="The Broad Institute Genomics Platform"/>
            <consortium name="The Broad Institute Genome Sequencing Center for Infectious Disease"/>
            <person name="Wu L."/>
            <person name="Ma J."/>
        </authorList>
    </citation>
    <scope>NUCLEOTIDE SEQUENCE [LARGE SCALE GENOMIC DNA]</scope>
    <source>
        <strain evidence="17">CGMCC 1.13681</strain>
    </source>
</reference>
<dbReference type="Proteomes" id="UP001596413">
    <property type="component" value="Unassembled WGS sequence"/>
</dbReference>
<keyword evidence="5" id="KW-0597">Phosphoprotein</keyword>
<dbReference type="GO" id="GO:0005524">
    <property type="term" value="F:ATP binding"/>
    <property type="evidence" value="ECO:0007669"/>
    <property type="project" value="UniProtKB-KW"/>
</dbReference>
<evidence type="ECO:0000256" key="4">
    <source>
        <dbReference type="ARBA" id="ARBA00012438"/>
    </source>
</evidence>
<dbReference type="Gene3D" id="1.20.120.620">
    <property type="entry name" value="Backbone structure of the membrane domain of e. Coli histidine kinase receptor kdpd"/>
    <property type="match status" value="1"/>
</dbReference>
<evidence type="ECO:0000256" key="9">
    <source>
        <dbReference type="ARBA" id="ARBA00022777"/>
    </source>
</evidence>
<dbReference type="InterPro" id="IPR003661">
    <property type="entry name" value="HisK_dim/P_dom"/>
</dbReference>
<evidence type="ECO:0000256" key="8">
    <source>
        <dbReference type="ARBA" id="ARBA00022741"/>
    </source>
</evidence>
<keyword evidence="13 14" id="KW-0472">Membrane</keyword>
<evidence type="ECO:0000256" key="11">
    <source>
        <dbReference type="ARBA" id="ARBA00022989"/>
    </source>
</evidence>
<dbReference type="Gene3D" id="1.10.287.130">
    <property type="match status" value="1"/>
</dbReference>
<dbReference type="PANTHER" id="PTHR45569">
    <property type="entry name" value="SENSOR PROTEIN KDPD"/>
    <property type="match status" value="1"/>
</dbReference>
<dbReference type="CDD" id="cd00082">
    <property type="entry name" value="HisKA"/>
    <property type="match status" value="1"/>
</dbReference>
<keyword evidence="12" id="KW-0902">Two-component regulatory system</keyword>
<dbReference type="Pfam" id="PF02518">
    <property type="entry name" value="HATPase_c"/>
    <property type="match status" value="1"/>
</dbReference>
<proteinExistence type="predicted"/>
<feature type="transmembrane region" description="Helical" evidence="14">
    <location>
        <begin position="21"/>
        <end position="40"/>
    </location>
</feature>
<dbReference type="PANTHER" id="PTHR45569:SF1">
    <property type="entry name" value="SENSOR PROTEIN KDPD"/>
    <property type="match status" value="1"/>
</dbReference>
<evidence type="ECO:0000256" key="6">
    <source>
        <dbReference type="ARBA" id="ARBA00022679"/>
    </source>
</evidence>
<feature type="domain" description="Histidine kinase" evidence="15">
    <location>
        <begin position="257"/>
        <end position="471"/>
    </location>
</feature>
<evidence type="ECO:0000256" key="12">
    <source>
        <dbReference type="ARBA" id="ARBA00023012"/>
    </source>
</evidence>
<evidence type="ECO:0000259" key="15">
    <source>
        <dbReference type="PROSITE" id="PS50109"/>
    </source>
</evidence>
<name>A0ABW2GET7_9ACTN</name>
<dbReference type="InterPro" id="IPR003594">
    <property type="entry name" value="HATPase_dom"/>
</dbReference>
<evidence type="ECO:0000256" key="3">
    <source>
        <dbReference type="ARBA" id="ARBA00004236"/>
    </source>
</evidence>
<sequence length="471" mass="48478">MKGLESARGDGRRRRAGTGRRWAAVGASAAGLAVLTAVLVAARGSLSLAAIVLVYLTAVVLVATTGGLALALAAAVASGVLVNFFFVPPFHTLTVENRDLVITLAVYVLVATTVSVAVDLAARQRAAAVRSGVEAALLARITEAPLEEGPLTAVLAHVQDTFAMTGAALLESGPDGEHPVAVVGEAPSDRPALSASAGEGLRLVADGPEVFAADPRFLTLLATAAARALQAERLAAQAARARELAEIDRLRAALLAAVGHDLRTPLAGIKAAVSVLREPDLELPEAQQAELLASVDASADKMGDLVENLLALSRLQAGALSVHPRPTALDEITAAALLHTPLPPGRTVDVDVPDDLPPAWADPGLLERVVANLVTNALQAGPPGRPVRLHARREAGTVQLAVIDHGPGIPAEERERTFAPFQRLDDHTTHQGLGLGLAIARGFTEAMHGTLTPTDTPGGGLTMTITLPVAP</sequence>
<gene>
    <name evidence="16" type="ORF">ACFQLX_13960</name>
</gene>
<dbReference type="EC" id="2.7.13.3" evidence="4"/>
<keyword evidence="6" id="KW-0808">Transferase</keyword>
<comment type="caution">
    <text evidence="16">The sequence shown here is derived from an EMBL/GenBank/DDBJ whole genome shotgun (WGS) entry which is preliminary data.</text>
</comment>
<evidence type="ECO:0000256" key="5">
    <source>
        <dbReference type="ARBA" id="ARBA00022553"/>
    </source>
</evidence>
<comment type="catalytic activity">
    <reaction evidence="1">
        <text>ATP + protein L-histidine = ADP + protein N-phospho-L-histidine.</text>
        <dbReference type="EC" id="2.7.13.3"/>
    </reaction>
</comment>
<evidence type="ECO:0000256" key="7">
    <source>
        <dbReference type="ARBA" id="ARBA00022692"/>
    </source>
</evidence>
<evidence type="ECO:0000313" key="17">
    <source>
        <dbReference type="Proteomes" id="UP001596413"/>
    </source>
</evidence>
<dbReference type="SUPFAM" id="SSF47384">
    <property type="entry name" value="Homodimeric domain of signal transducing histidine kinase"/>
    <property type="match status" value="1"/>
</dbReference>
<dbReference type="InterPro" id="IPR025201">
    <property type="entry name" value="KdpD_TM"/>
</dbReference>
<evidence type="ECO:0000256" key="2">
    <source>
        <dbReference type="ARBA" id="ARBA00004141"/>
    </source>
</evidence>
<dbReference type="Pfam" id="PF00512">
    <property type="entry name" value="HisKA"/>
    <property type="match status" value="1"/>
</dbReference>
<dbReference type="InterPro" id="IPR052023">
    <property type="entry name" value="Histidine_kinase_KdpD"/>
</dbReference>
<keyword evidence="7 14" id="KW-0812">Transmembrane</keyword>
<dbReference type="InterPro" id="IPR004358">
    <property type="entry name" value="Sig_transdc_His_kin-like_C"/>
</dbReference>
<feature type="transmembrane region" description="Helical" evidence="14">
    <location>
        <begin position="100"/>
        <end position="122"/>
    </location>
</feature>
<dbReference type="SUPFAM" id="SSF55874">
    <property type="entry name" value="ATPase domain of HSP90 chaperone/DNA topoisomerase II/histidine kinase"/>
    <property type="match status" value="1"/>
</dbReference>
<dbReference type="InterPro" id="IPR036890">
    <property type="entry name" value="HATPase_C_sf"/>
</dbReference>
<dbReference type="RefSeq" id="WP_386414833.1">
    <property type="nucleotide sequence ID" value="NZ_JBHSZO010000019.1"/>
</dbReference>
<keyword evidence="10 16" id="KW-0067">ATP-binding</keyword>
<organism evidence="16 17">
    <name type="scientific">Streptomyces polyrhachis</name>
    <dbReference type="NCBI Taxonomy" id="1282885"/>
    <lineage>
        <taxon>Bacteria</taxon>
        <taxon>Bacillati</taxon>
        <taxon>Actinomycetota</taxon>
        <taxon>Actinomycetes</taxon>
        <taxon>Kitasatosporales</taxon>
        <taxon>Streptomycetaceae</taxon>
        <taxon>Streptomyces</taxon>
    </lineage>
</organism>
<accession>A0ABW2GET7</accession>
<keyword evidence="17" id="KW-1185">Reference proteome</keyword>
<keyword evidence="11 14" id="KW-1133">Transmembrane helix</keyword>
<comment type="subcellular location">
    <subcellularLocation>
        <location evidence="3">Cell membrane</location>
    </subcellularLocation>
    <subcellularLocation>
        <location evidence="2">Membrane</location>
        <topology evidence="2">Multi-pass membrane protein</topology>
    </subcellularLocation>
</comment>
<keyword evidence="9" id="KW-0418">Kinase</keyword>
<dbReference type="InterPro" id="IPR038318">
    <property type="entry name" value="KdpD_sf"/>
</dbReference>
<feature type="transmembrane region" description="Helical" evidence="14">
    <location>
        <begin position="70"/>
        <end position="88"/>
    </location>
</feature>
<dbReference type="PROSITE" id="PS50109">
    <property type="entry name" value="HIS_KIN"/>
    <property type="match status" value="1"/>
</dbReference>
<evidence type="ECO:0000256" key="13">
    <source>
        <dbReference type="ARBA" id="ARBA00023136"/>
    </source>
</evidence>
<dbReference type="InterPro" id="IPR036097">
    <property type="entry name" value="HisK_dim/P_sf"/>
</dbReference>
<evidence type="ECO:0000256" key="10">
    <source>
        <dbReference type="ARBA" id="ARBA00022840"/>
    </source>
</evidence>
<dbReference type="CDD" id="cd00075">
    <property type="entry name" value="HATPase"/>
    <property type="match status" value="1"/>
</dbReference>
<dbReference type="Pfam" id="PF13493">
    <property type="entry name" value="DUF4118"/>
    <property type="match status" value="1"/>
</dbReference>
<evidence type="ECO:0000313" key="16">
    <source>
        <dbReference type="EMBL" id="MFC7219264.1"/>
    </source>
</evidence>
<evidence type="ECO:0000256" key="14">
    <source>
        <dbReference type="SAM" id="Phobius"/>
    </source>
</evidence>
<dbReference type="Gene3D" id="3.30.565.10">
    <property type="entry name" value="Histidine kinase-like ATPase, C-terminal domain"/>
    <property type="match status" value="1"/>
</dbReference>
<dbReference type="SMART" id="SM00387">
    <property type="entry name" value="HATPase_c"/>
    <property type="match status" value="1"/>
</dbReference>
<dbReference type="EMBL" id="JBHSZO010000019">
    <property type="protein sequence ID" value="MFC7219264.1"/>
    <property type="molecule type" value="Genomic_DNA"/>
</dbReference>
<dbReference type="InterPro" id="IPR005467">
    <property type="entry name" value="His_kinase_dom"/>
</dbReference>
<evidence type="ECO:0000256" key="1">
    <source>
        <dbReference type="ARBA" id="ARBA00000085"/>
    </source>
</evidence>